<accession>A0ABN0Q0I2</accession>
<feature type="transmembrane region" description="Helical" evidence="1">
    <location>
        <begin position="37"/>
        <end position="55"/>
    </location>
</feature>
<keyword evidence="1" id="KW-0472">Membrane</keyword>
<reference evidence="2 3" key="1">
    <citation type="submission" date="2013-10" db="EMBL/GenBank/DDBJ databases">
        <title>The Genome Sequence of Acinetobacter lwoffii NIPH 512.</title>
        <authorList>
            <consortium name="The Broad Institute Genomics Platform"/>
            <consortium name="The Broad Institute Genome Sequencing Center for Infectious Disease"/>
            <person name="Cerqueira G."/>
            <person name="Feldgarden M."/>
            <person name="Courvalin P."/>
            <person name="Grillot-Courvalin C."/>
            <person name="Clermont D."/>
            <person name="Rocha E."/>
            <person name="Yoon E.-J."/>
            <person name="Nemec A."/>
            <person name="Young S.K."/>
            <person name="Zeng Q."/>
            <person name="Gargeya S."/>
            <person name="Fitzgerald M."/>
            <person name="Abouelleil A."/>
            <person name="Alvarado L."/>
            <person name="Berlin A.M."/>
            <person name="Chapman S.B."/>
            <person name="Gainer-Dewar J."/>
            <person name="Goldberg J."/>
            <person name="Gnerre S."/>
            <person name="Griggs A."/>
            <person name="Gujja S."/>
            <person name="Hansen M."/>
            <person name="Howarth C."/>
            <person name="Imamovic A."/>
            <person name="Ireland A."/>
            <person name="Larimer J."/>
            <person name="McCowan C."/>
            <person name="Murphy C."/>
            <person name="Pearson M."/>
            <person name="Poon T.W."/>
            <person name="Priest M."/>
            <person name="Roberts A."/>
            <person name="Saif S."/>
            <person name="Shea T."/>
            <person name="Sykes S."/>
            <person name="Wortman J."/>
            <person name="Nusbaum C."/>
            <person name="Birren B."/>
        </authorList>
    </citation>
    <scope>NUCLEOTIDE SEQUENCE [LARGE SCALE GENOMIC DNA]</scope>
    <source>
        <strain evidence="2 3">NIPH 512</strain>
    </source>
</reference>
<name>A0ABN0Q0I2_ACILW</name>
<proteinExistence type="predicted"/>
<gene>
    <name evidence="2" type="ORF">P800_01142</name>
</gene>
<keyword evidence="1" id="KW-1133">Transmembrane helix</keyword>
<feature type="transmembrane region" description="Helical" evidence="1">
    <location>
        <begin position="221"/>
        <end position="246"/>
    </location>
</feature>
<dbReference type="Proteomes" id="UP000018465">
    <property type="component" value="Unassembled WGS sequence"/>
</dbReference>
<evidence type="ECO:0000256" key="1">
    <source>
        <dbReference type="SAM" id="Phobius"/>
    </source>
</evidence>
<sequence>MCLFLAVLCFCVCDAPCVCVCRETLCFFSSFCGYTRVFGFVLSCFCVCVVCVLGVRGCERCYRVRSSGGGGHILCSGDVCVWGPPFPMVCVLPCVYIVLRGARGGVTSLCPFGKRSLLIFSVSGRARGGAPFVLYVFLWRSVGCARVGCYCCVREGFYVVVSCGAGRVTFCVYVGGLFSGSIFLCVRYCARVVWGRGEEPLCGGCDISCDRVCIRGVGGGFVWCVCVFFVLCVRVLFCVAVFRVWGRCGDRVFLWGFFFVCIAATRCSLSVRVLGFVSLSVGARPLCF</sequence>
<feature type="transmembrane region" description="Helical" evidence="1">
    <location>
        <begin position="252"/>
        <end position="274"/>
    </location>
</feature>
<organism evidence="2 3">
    <name type="scientific">Acinetobacter lwoffii NCTC 5866 = CIP 64.10 = NIPH 512</name>
    <dbReference type="NCBI Taxonomy" id="981327"/>
    <lineage>
        <taxon>Bacteria</taxon>
        <taxon>Pseudomonadati</taxon>
        <taxon>Pseudomonadota</taxon>
        <taxon>Gammaproteobacteria</taxon>
        <taxon>Moraxellales</taxon>
        <taxon>Moraxellaceae</taxon>
        <taxon>Acinetobacter</taxon>
    </lineage>
</organism>
<comment type="caution">
    <text evidence="2">The sequence shown here is derived from an EMBL/GenBank/DDBJ whole genome shotgun (WGS) entry which is preliminary data.</text>
</comment>
<keyword evidence="3" id="KW-1185">Reference proteome</keyword>
<evidence type="ECO:0000313" key="3">
    <source>
        <dbReference type="Proteomes" id="UP000018465"/>
    </source>
</evidence>
<keyword evidence="1" id="KW-0812">Transmembrane</keyword>
<dbReference type="EMBL" id="AYHO01000002">
    <property type="protein sequence ID" value="ESJ96318.1"/>
    <property type="molecule type" value="Genomic_DNA"/>
</dbReference>
<protein>
    <submittedName>
        <fullName evidence="2">Uncharacterized protein</fullName>
    </submittedName>
</protein>
<evidence type="ECO:0000313" key="2">
    <source>
        <dbReference type="EMBL" id="ESJ96318.1"/>
    </source>
</evidence>